<dbReference type="PANTHER" id="PTHR10491:SF4">
    <property type="entry name" value="METHIONINE ADENOSYLTRANSFERASE 2 SUBUNIT BETA"/>
    <property type="match status" value="1"/>
</dbReference>
<keyword evidence="6" id="KW-0521">NADP</keyword>
<evidence type="ECO:0000256" key="2">
    <source>
        <dbReference type="ARBA" id="ARBA00010944"/>
    </source>
</evidence>
<evidence type="ECO:0000256" key="1">
    <source>
        <dbReference type="ARBA" id="ARBA00004781"/>
    </source>
</evidence>
<comment type="caution">
    <text evidence="8">The sequence shown here is derived from an EMBL/GenBank/DDBJ whole genome shotgun (WGS) entry which is preliminary data.</text>
</comment>
<dbReference type="Gene3D" id="3.40.50.720">
    <property type="entry name" value="NAD(P)-binding Rossmann-like Domain"/>
    <property type="match status" value="1"/>
</dbReference>
<dbReference type="UniPathway" id="UPA00124"/>
<comment type="cofactor">
    <cofactor evidence="6">
        <name>Mg(2+)</name>
        <dbReference type="ChEBI" id="CHEBI:18420"/>
    </cofactor>
    <text evidence="6">Binds 1 Mg(2+) ion per monomer.</text>
</comment>
<evidence type="ECO:0000256" key="3">
    <source>
        <dbReference type="ARBA" id="ARBA00012929"/>
    </source>
</evidence>
<evidence type="ECO:0000256" key="5">
    <source>
        <dbReference type="ARBA" id="ARBA00048200"/>
    </source>
</evidence>
<dbReference type="InterPro" id="IPR036291">
    <property type="entry name" value="NAD(P)-bd_dom_sf"/>
</dbReference>
<comment type="pathway">
    <text evidence="1 6">Carbohydrate biosynthesis; dTDP-L-rhamnose biosynthesis.</text>
</comment>
<dbReference type="AlphaFoldDB" id="A0A2S9JHK8"/>
<dbReference type="InterPro" id="IPR005913">
    <property type="entry name" value="dTDP_dehydrorham_reduct"/>
</dbReference>
<evidence type="ECO:0000256" key="6">
    <source>
        <dbReference type="RuleBase" id="RU364082"/>
    </source>
</evidence>
<evidence type="ECO:0000313" key="8">
    <source>
        <dbReference type="EMBL" id="PRD52472.1"/>
    </source>
</evidence>
<feature type="domain" description="RmlD-like substrate binding" evidence="7">
    <location>
        <begin position="1"/>
        <end position="291"/>
    </location>
</feature>
<accession>A0A2S9JHK8</accession>
<dbReference type="Pfam" id="PF04321">
    <property type="entry name" value="RmlD_sub_bind"/>
    <property type="match status" value="1"/>
</dbReference>
<sequence length="297" mass="31928">MKIVVTGREGQVVRSLVERASLYPDVTLVTLGRPDFDLARPDTVFDAIHAAKPDLVVSAAAYTAVDQAEDEPELAYAINAAGAEAVAAAAARAGAPVVHLSTDYVFAGEGDTPYAEDDPTGPHGIYGQTKLAGEALVARANGKHLILRTAWVYSPFGKNFVKTMLHLAASRDSLSVVSDQWGNPTSAIDIADGILHAANRLRTDSQFDAFGIYHLAGTGSTNWSTFARAIFQASRDEQGPFAEVKDILTSDYPTKARRPLNSRLSTEKFHAVFGWKAPSWEQSTLSTVKRLLQPSEG</sequence>
<name>A0A2S9JHK8_9HYPH</name>
<dbReference type="NCBIfam" id="TIGR01214">
    <property type="entry name" value="rmlD"/>
    <property type="match status" value="1"/>
</dbReference>
<dbReference type="Gene3D" id="3.90.25.10">
    <property type="entry name" value="UDP-galactose 4-epimerase, domain 1"/>
    <property type="match status" value="1"/>
</dbReference>
<evidence type="ECO:0000259" key="7">
    <source>
        <dbReference type="Pfam" id="PF04321"/>
    </source>
</evidence>
<comment type="catalytic activity">
    <reaction evidence="5 6">
        <text>dTDP-beta-L-rhamnose + NADP(+) = dTDP-4-dehydro-beta-L-rhamnose + NADPH + H(+)</text>
        <dbReference type="Rhea" id="RHEA:21796"/>
        <dbReference type="ChEBI" id="CHEBI:15378"/>
        <dbReference type="ChEBI" id="CHEBI:57510"/>
        <dbReference type="ChEBI" id="CHEBI:57783"/>
        <dbReference type="ChEBI" id="CHEBI:58349"/>
        <dbReference type="ChEBI" id="CHEBI:62830"/>
        <dbReference type="EC" id="1.1.1.133"/>
    </reaction>
</comment>
<dbReference type="EMBL" id="PVBT01000004">
    <property type="protein sequence ID" value="PRD52472.1"/>
    <property type="molecule type" value="Genomic_DNA"/>
</dbReference>
<dbReference type="SUPFAM" id="SSF51735">
    <property type="entry name" value="NAD(P)-binding Rossmann-fold domains"/>
    <property type="match status" value="1"/>
</dbReference>
<dbReference type="Proteomes" id="UP000238563">
    <property type="component" value="Unassembled WGS sequence"/>
</dbReference>
<comment type="function">
    <text evidence="6">Catalyzes the reduction of dTDP-6-deoxy-L-lyxo-4-hexulose to yield dTDP-L-rhamnose.</text>
</comment>
<dbReference type="EC" id="1.1.1.133" evidence="3 6"/>
<comment type="similarity">
    <text evidence="2 6">Belongs to the dTDP-4-dehydrorhamnose reductase family.</text>
</comment>
<dbReference type="InterPro" id="IPR029903">
    <property type="entry name" value="RmlD-like-bd"/>
</dbReference>
<evidence type="ECO:0000256" key="4">
    <source>
        <dbReference type="ARBA" id="ARBA00017099"/>
    </source>
</evidence>
<keyword evidence="6" id="KW-0560">Oxidoreductase</keyword>
<dbReference type="CDD" id="cd05254">
    <property type="entry name" value="dTDP_HR_like_SDR_e"/>
    <property type="match status" value="1"/>
</dbReference>
<dbReference type="RefSeq" id="WP_105734981.1">
    <property type="nucleotide sequence ID" value="NZ_PVBT01000004.1"/>
</dbReference>
<gene>
    <name evidence="8" type="primary">rfbD</name>
    <name evidence="8" type="ORF">C5750_16440</name>
</gene>
<evidence type="ECO:0000313" key="9">
    <source>
        <dbReference type="Proteomes" id="UP000238563"/>
    </source>
</evidence>
<dbReference type="OrthoDB" id="9803892at2"/>
<reference evidence="8 9" key="1">
    <citation type="submission" date="2018-02" db="EMBL/GenBank/DDBJ databases">
        <title>The draft genome of Phyllobacterium myrsinacearum DSM5892.</title>
        <authorList>
            <person name="Li L."/>
            <person name="Liu L."/>
            <person name="Zhang X."/>
            <person name="Wang T."/>
        </authorList>
    </citation>
    <scope>NUCLEOTIDE SEQUENCE [LARGE SCALE GENOMIC DNA]</scope>
    <source>
        <strain evidence="8 9">DSM 5892</strain>
    </source>
</reference>
<proteinExistence type="inferred from homology"/>
<dbReference type="PANTHER" id="PTHR10491">
    <property type="entry name" value="DTDP-4-DEHYDRORHAMNOSE REDUCTASE"/>
    <property type="match status" value="1"/>
</dbReference>
<dbReference type="GO" id="GO:0019305">
    <property type="term" value="P:dTDP-rhamnose biosynthetic process"/>
    <property type="evidence" value="ECO:0007669"/>
    <property type="project" value="UniProtKB-UniPathway"/>
</dbReference>
<protein>
    <recommendedName>
        <fullName evidence="4 6">dTDP-4-dehydrorhamnose reductase</fullName>
        <ecNumber evidence="3 6">1.1.1.133</ecNumber>
    </recommendedName>
</protein>
<keyword evidence="9" id="KW-1185">Reference proteome</keyword>
<dbReference type="GO" id="GO:0008831">
    <property type="term" value="F:dTDP-4-dehydrorhamnose reductase activity"/>
    <property type="evidence" value="ECO:0007669"/>
    <property type="project" value="UniProtKB-EC"/>
</dbReference>
<organism evidence="8 9">
    <name type="scientific">Phyllobacterium myrsinacearum</name>
    <dbReference type="NCBI Taxonomy" id="28101"/>
    <lineage>
        <taxon>Bacteria</taxon>
        <taxon>Pseudomonadati</taxon>
        <taxon>Pseudomonadota</taxon>
        <taxon>Alphaproteobacteria</taxon>
        <taxon>Hyphomicrobiales</taxon>
        <taxon>Phyllobacteriaceae</taxon>
        <taxon>Phyllobacterium</taxon>
    </lineage>
</organism>